<dbReference type="InterPro" id="IPR002818">
    <property type="entry name" value="DJ-1/PfpI"/>
</dbReference>
<dbReference type="SUPFAM" id="SSF52317">
    <property type="entry name" value="Class I glutamine amidotransferase-like"/>
    <property type="match status" value="1"/>
</dbReference>
<dbReference type="InterPro" id="IPR052158">
    <property type="entry name" value="INH-QAR"/>
</dbReference>
<sequence>MSAVAEPSEVPPPVIQVLICLHPGFDIIDFSGPLDVLFNARHDPKVPVGGEAFKISWASATEYTTSAQGAVLRRHIDYEDAQADLEDYDVLVILGGPVDGPMEEIIKADEEPIPLIKAFAELQQKDPSKERTILSICTGSLFLAKAGVLQGLAATTHPDFFTRLELLCQQAAQAGDLAQTDVMEERYVVNNARFDLGDDEDENPFIFRKRPDGRRKSNARKGSNAWREGRRRASMVRRASMRLGGLRLITSGGVTAGIDATLYLVAAMVSHEAAIECARILQYEWRKGVTVDGIDV</sequence>
<evidence type="ECO:0000313" key="3">
    <source>
        <dbReference type="EMBL" id="KAK7523374.1"/>
    </source>
</evidence>
<comment type="caution">
    <text evidence="3">The sequence shown here is derived from an EMBL/GenBank/DDBJ whole genome shotgun (WGS) entry which is preliminary data.</text>
</comment>
<dbReference type="EMBL" id="JBBPHU010000001">
    <property type="protein sequence ID" value="KAK7523374.1"/>
    <property type="molecule type" value="Genomic_DNA"/>
</dbReference>
<dbReference type="InterPro" id="IPR029062">
    <property type="entry name" value="Class_I_gatase-like"/>
</dbReference>
<evidence type="ECO:0000313" key="4">
    <source>
        <dbReference type="Proteomes" id="UP001363622"/>
    </source>
</evidence>
<name>A0ABR1KWX4_9PEZI</name>
<evidence type="ECO:0000259" key="2">
    <source>
        <dbReference type="Pfam" id="PF01965"/>
    </source>
</evidence>
<dbReference type="Pfam" id="PF01965">
    <property type="entry name" value="DJ-1_PfpI"/>
    <property type="match status" value="1"/>
</dbReference>
<dbReference type="PANTHER" id="PTHR43130:SF3">
    <property type="entry name" value="HTH-TYPE TRANSCRIPTIONAL REGULATOR RV1931C"/>
    <property type="match status" value="1"/>
</dbReference>
<reference evidence="3 4" key="1">
    <citation type="submission" date="2024-04" db="EMBL/GenBank/DDBJ databases">
        <title>Phyllosticta paracitricarpa is synonymous to the EU quarantine fungus P. citricarpa based on phylogenomic analyses.</title>
        <authorList>
            <consortium name="Lawrence Berkeley National Laboratory"/>
            <person name="Van Ingen-Buijs V.A."/>
            <person name="Van Westerhoven A.C."/>
            <person name="Haridas S."/>
            <person name="Skiadas P."/>
            <person name="Martin F."/>
            <person name="Groenewald J.Z."/>
            <person name="Crous P.W."/>
            <person name="Seidl M.F."/>
        </authorList>
    </citation>
    <scope>NUCLEOTIDE SEQUENCE [LARGE SCALE GENOMIC DNA]</scope>
    <source>
        <strain evidence="3 4">CBS 123371</strain>
    </source>
</reference>
<proteinExistence type="predicted"/>
<dbReference type="PANTHER" id="PTHR43130">
    <property type="entry name" value="ARAC-FAMILY TRANSCRIPTIONAL REGULATOR"/>
    <property type="match status" value="1"/>
</dbReference>
<dbReference type="Proteomes" id="UP001363622">
    <property type="component" value="Unassembled WGS sequence"/>
</dbReference>
<gene>
    <name evidence="3" type="ORF">IWZ03DRAFT_364425</name>
</gene>
<feature type="compositionally biased region" description="Basic residues" evidence="1">
    <location>
        <begin position="208"/>
        <end position="219"/>
    </location>
</feature>
<protein>
    <submittedName>
        <fullName evidence="3">Class I glutamine amidotransferase-like protein</fullName>
    </submittedName>
</protein>
<feature type="region of interest" description="Disordered" evidence="1">
    <location>
        <begin position="208"/>
        <end position="230"/>
    </location>
</feature>
<keyword evidence="4" id="KW-1185">Reference proteome</keyword>
<evidence type="ECO:0000256" key="1">
    <source>
        <dbReference type="SAM" id="MobiDB-lite"/>
    </source>
</evidence>
<feature type="domain" description="DJ-1/PfpI" evidence="2">
    <location>
        <begin position="16"/>
        <end position="189"/>
    </location>
</feature>
<dbReference type="Gene3D" id="3.40.50.880">
    <property type="match status" value="1"/>
</dbReference>
<accession>A0ABR1KWX4</accession>
<organism evidence="3 4">
    <name type="scientific">Phyllosticta citriasiana</name>
    <dbReference type="NCBI Taxonomy" id="595635"/>
    <lineage>
        <taxon>Eukaryota</taxon>
        <taxon>Fungi</taxon>
        <taxon>Dikarya</taxon>
        <taxon>Ascomycota</taxon>
        <taxon>Pezizomycotina</taxon>
        <taxon>Dothideomycetes</taxon>
        <taxon>Dothideomycetes incertae sedis</taxon>
        <taxon>Botryosphaeriales</taxon>
        <taxon>Phyllostictaceae</taxon>
        <taxon>Phyllosticta</taxon>
    </lineage>
</organism>